<keyword evidence="3" id="KW-1185">Reference proteome</keyword>
<feature type="region of interest" description="Disordered" evidence="1">
    <location>
        <begin position="39"/>
        <end position="71"/>
    </location>
</feature>
<gene>
    <name evidence="2" type="ORF">ARMGADRAFT_1159671</name>
</gene>
<dbReference type="AlphaFoldDB" id="A0A2H3EJQ7"/>
<organism evidence="2 3">
    <name type="scientific">Armillaria gallica</name>
    <name type="common">Bulbous honey fungus</name>
    <name type="synonym">Armillaria bulbosa</name>
    <dbReference type="NCBI Taxonomy" id="47427"/>
    <lineage>
        <taxon>Eukaryota</taxon>
        <taxon>Fungi</taxon>
        <taxon>Dikarya</taxon>
        <taxon>Basidiomycota</taxon>
        <taxon>Agaricomycotina</taxon>
        <taxon>Agaricomycetes</taxon>
        <taxon>Agaricomycetidae</taxon>
        <taxon>Agaricales</taxon>
        <taxon>Marasmiineae</taxon>
        <taxon>Physalacriaceae</taxon>
        <taxon>Armillaria</taxon>
    </lineage>
</organism>
<proteinExistence type="predicted"/>
<evidence type="ECO:0000256" key="1">
    <source>
        <dbReference type="SAM" id="MobiDB-lite"/>
    </source>
</evidence>
<dbReference type="OrthoDB" id="3019233at2759"/>
<accession>A0A2H3EJQ7</accession>
<reference evidence="3" key="1">
    <citation type="journal article" date="2017" name="Nat. Ecol. Evol.">
        <title>Genome expansion and lineage-specific genetic innovations in the forest pathogenic fungi Armillaria.</title>
        <authorList>
            <person name="Sipos G."/>
            <person name="Prasanna A.N."/>
            <person name="Walter M.C."/>
            <person name="O'Connor E."/>
            <person name="Balint B."/>
            <person name="Krizsan K."/>
            <person name="Kiss B."/>
            <person name="Hess J."/>
            <person name="Varga T."/>
            <person name="Slot J."/>
            <person name="Riley R."/>
            <person name="Boka B."/>
            <person name="Rigling D."/>
            <person name="Barry K."/>
            <person name="Lee J."/>
            <person name="Mihaltcheva S."/>
            <person name="LaButti K."/>
            <person name="Lipzen A."/>
            <person name="Waldron R."/>
            <person name="Moloney N.M."/>
            <person name="Sperisen C."/>
            <person name="Kredics L."/>
            <person name="Vagvoelgyi C."/>
            <person name="Patrignani A."/>
            <person name="Fitzpatrick D."/>
            <person name="Nagy I."/>
            <person name="Doyle S."/>
            <person name="Anderson J.B."/>
            <person name="Grigoriev I.V."/>
            <person name="Gueldener U."/>
            <person name="Muensterkoetter M."/>
            <person name="Nagy L.G."/>
        </authorList>
    </citation>
    <scope>NUCLEOTIDE SEQUENCE [LARGE SCALE GENOMIC DNA]</scope>
    <source>
        <strain evidence="3">Ar21-2</strain>
    </source>
</reference>
<evidence type="ECO:0000313" key="2">
    <source>
        <dbReference type="EMBL" id="PBL00324.1"/>
    </source>
</evidence>
<dbReference type="Proteomes" id="UP000217790">
    <property type="component" value="Unassembled WGS sequence"/>
</dbReference>
<feature type="compositionally biased region" description="Basic and acidic residues" evidence="1">
    <location>
        <begin position="55"/>
        <end position="68"/>
    </location>
</feature>
<evidence type="ECO:0000313" key="3">
    <source>
        <dbReference type="Proteomes" id="UP000217790"/>
    </source>
</evidence>
<feature type="region of interest" description="Disordered" evidence="1">
    <location>
        <begin position="1"/>
        <end position="23"/>
    </location>
</feature>
<name>A0A2H3EJQ7_ARMGA</name>
<dbReference type="EMBL" id="KZ293646">
    <property type="protein sequence ID" value="PBL00324.1"/>
    <property type="molecule type" value="Genomic_DNA"/>
</dbReference>
<sequence>MTYTLHSDTPRPDPTPSTSANPCTKLNIIHEYPHPTAIDPGLMESSPTRHQTVGRCDEPSAHSPDHSLSESGIPEAICVDDLSNATSMSARTVFNPAYIRDPSFVTVDALDGATFPAPGHDEAICRGIGGGVFELDGIPSVREKADLTDLVTDYAKFFDNPAVIQMKDSTRMCVPTLSRNGCNLVEKDAAAVRALSRYEIVTESTSRVTVITEFFNEELTAKVRCEFSHGRCVYIPGGSMDSIRKARPLSEYHNRYRNFELTL</sequence>
<dbReference type="InParanoid" id="A0A2H3EJQ7"/>
<protein>
    <submittedName>
        <fullName evidence="2">Uncharacterized protein</fullName>
    </submittedName>
</protein>